<feature type="domain" description="AHC1 C-terminal" evidence="4">
    <location>
        <begin position="428"/>
        <end position="452"/>
    </location>
</feature>
<reference evidence="5 6" key="1">
    <citation type="submission" date="2016-01" db="EMBL/GenBank/DDBJ databases">
        <title>Genome sequence of the yeast Holleya sinecauda.</title>
        <authorList>
            <person name="Dietrich F.S."/>
        </authorList>
    </citation>
    <scope>NUCLEOTIDE SEQUENCE [LARGE SCALE GENOMIC DNA]</scope>
    <source>
        <strain evidence="5 6">ATCC 58844</strain>
    </source>
</reference>
<feature type="compositionally biased region" description="Basic and acidic residues" evidence="1">
    <location>
        <begin position="15"/>
        <end position="25"/>
    </location>
</feature>
<evidence type="ECO:0000259" key="2">
    <source>
        <dbReference type="Pfam" id="PF25909"/>
    </source>
</evidence>
<sequence>MPLMDSSRNKGRHPRRDESSDHDHRAITVNCMDDINRQRISNSEVLLMDNDHLHDRPTDVGGVAPPSYYQVATPKSPHELSLTHDDDMHIHSDQATSQHPQRESEETERLKYEIAKSEIMEQLNLQILIKHKEMDELEDEARILGAQSKVLEILHDDKDLLTKVEEYQIREAAKQRIELERKKMLQDTVPLQYPTTAPAKSGGEYYYHTRSKSTNSHGTGVSTLRPANDNVMGLRMLGSKTIIDSTSSGSGSLNSMQTTDPFAPQFFNQHHRRNYSSTCISSNSGVIGRTDNGDAIFRRLDGLLIVITCCKCKKSGFTSAQGIVNHARLKHSTSYSSQPLAVLNNQCILPEEKQNKIVWDKFKELGLDPEKDYLPNALGKLPGVITGSNPSSTPSSSERRDNTPSEVLSSSLSPTSIHPNTEVWSTKHLEKMYGKKDFQEIVDYVNDAKKDLDVVLKIQSELEEGEDEEDDEDPNEESGSQHSPSALQQQPNTADREYNSDMKRKASAMDKEARERLRHSDKRMRPDALSMVDLPADEKRSSHYNLRAKSKLRSLSRIE</sequence>
<feature type="region of interest" description="Disordered" evidence="1">
    <location>
        <begin position="378"/>
        <end position="419"/>
    </location>
</feature>
<dbReference type="OrthoDB" id="5355528at2759"/>
<evidence type="ECO:0000259" key="3">
    <source>
        <dbReference type="Pfam" id="PF25910"/>
    </source>
</evidence>
<keyword evidence="6" id="KW-1185">Reference proteome</keyword>
<feature type="compositionally biased region" description="Low complexity" evidence="1">
    <location>
        <begin position="404"/>
        <end position="416"/>
    </location>
</feature>
<feature type="domain" description="AHC1-like C2H2 zinc-finger" evidence="2">
    <location>
        <begin position="286"/>
        <end position="378"/>
    </location>
</feature>
<gene>
    <name evidence="5" type="ORF">AW171_hschr84568</name>
</gene>
<evidence type="ECO:0000259" key="4">
    <source>
        <dbReference type="Pfam" id="PF25911"/>
    </source>
</evidence>
<feature type="domain" description="AHC1 N-terminal" evidence="3">
    <location>
        <begin position="101"/>
        <end position="180"/>
    </location>
</feature>
<feature type="region of interest" description="Disordered" evidence="1">
    <location>
        <begin position="462"/>
        <end position="542"/>
    </location>
</feature>
<evidence type="ECO:0000313" key="6">
    <source>
        <dbReference type="Proteomes" id="UP000243052"/>
    </source>
</evidence>
<dbReference type="AlphaFoldDB" id="A0A0X8HW01"/>
<feature type="compositionally biased region" description="Acidic residues" evidence="1">
    <location>
        <begin position="462"/>
        <end position="476"/>
    </location>
</feature>
<dbReference type="Pfam" id="PF25910">
    <property type="entry name" value="AHC1_N"/>
    <property type="match status" value="1"/>
</dbReference>
<evidence type="ECO:0000256" key="1">
    <source>
        <dbReference type="SAM" id="MobiDB-lite"/>
    </source>
</evidence>
<evidence type="ECO:0000313" key="5">
    <source>
        <dbReference type="EMBL" id="AMD22519.1"/>
    </source>
</evidence>
<protein>
    <submittedName>
        <fullName evidence="5">HHL251Wp</fullName>
    </submittedName>
</protein>
<organism evidence="5 6">
    <name type="scientific">Eremothecium sinecaudum</name>
    <dbReference type="NCBI Taxonomy" id="45286"/>
    <lineage>
        <taxon>Eukaryota</taxon>
        <taxon>Fungi</taxon>
        <taxon>Dikarya</taxon>
        <taxon>Ascomycota</taxon>
        <taxon>Saccharomycotina</taxon>
        <taxon>Saccharomycetes</taxon>
        <taxon>Saccharomycetales</taxon>
        <taxon>Saccharomycetaceae</taxon>
        <taxon>Eremothecium</taxon>
    </lineage>
</organism>
<feature type="compositionally biased region" description="Basic and acidic residues" evidence="1">
    <location>
        <begin position="494"/>
        <end position="515"/>
    </location>
</feature>
<proteinExistence type="predicted"/>
<dbReference type="Proteomes" id="UP000243052">
    <property type="component" value="Chromosome viii"/>
</dbReference>
<dbReference type="EMBL" id="CP014248">
    <property type="protein sequence ID" value="AMD22519.1"/>
    <property type="molecule type" value="Genomic_DNA"/>
</dbReference>
<feature type="region of interest" description="Disordered" evidence="1">
    <location>
        <begin position="1"/>
        <end position="25"/>
    </location>
</feature>
<dbReference type="Pfam" id="PF25911">
    <property type="entry name" value="AHC1_C"/>
    <property type="match status" value="1"/>
</dbReference>
<name>A0A0X8HW01_9SACH</name>
<dbReference type="InterPro" id="IPR058707">
    <property type="entry name" value="AHC1_N"/>
</dbReference>
<dbReference type="Pfam" id="PF25909">
    <property type="entry name" value="zf-C2H2_AHC1"/>
    <property type="match status" value="1"/>
</dbReference>
<dbReference type="GeneID" id="28725878"/>
<dbReference type="STRING" id="45286.A0A0X8HW01"/>
<dbReference type="InterPro" id="IPR058706">
    <property type="entry name" value="zf-C2H2_AHC1-like"/>
</dbReference>
<accession>A0A0X8HW01</accession>
<dbReference type="InterPro" id="IPR058708">
    <property type="entry name" value="AHC1_C"/>
</dbReference>
<feature type="compositionally biased region" description="Polar residues" evidence="1">
    <location>
        <begin position="478"/>
        <end position="493"/>
    </location>
</feature>
<dbReference type="RefSeq" id="XP_017989515.1">
    <property type="nucleotide sequence ID" value="XM_018134213.1"/>
</dbReference>